<protein>
    <recommendedName>
        <fullName evidence="3">PAS domain-containing protein</fullName>
    </recommendedName>
</protein>
<dbReference type="RefSeq" id="WP_075365419.1">
    <property type="nucleotide sequence ID" value="NZ_MLBF01000021.1"/>
</dbReference>
<evidence type="ECO:0000313" key="1">
    <source>
        <dbReference type="EMBL" id="OLN30976.1"/>
    </source>
</evidence>
<dbReference type="SUPFAM" id="SSF55785">
    <property type="entry name" value="PYP-like sensor domain (PAS domain)"/>
    <property type="match status" value="1"/>
</dbReference>
<dbReference type="Proteomes" id="UP000186102">
    <property type="component" value="Unassembled WGS sequence"/>
</dbReference>
<dbReference type="EMBL" id="MLBF01000021">
    <property type="protein sequence ID" value="OLN30976.1"/>
    <property type="molecule type" value="Genomic_DNA"/>
</dbReference>
<evidence type="ECO:0000313" key="2">
    <source>
        <dbReference type="Proteomes" id="UP000186102"/>
    </source>
</evidence>
<accession>A0A1Q8QUG8</accession>
<dbReference type="STRING" id="1888891.DSOL_2863"/>
<name>A0A1Q8QUG8_9FIRM</name>
<dbReference type="OrthoDB" id="2645267at2"/>
<evidence type="ECO:0008006" key="3">
    <source>
        <dbReference type="Google" id="ProtNLM"/>
    </source>
</evidence>
<dbReference type="InterPro" id="IPR035965">
    <property type="entry name" value="PAS-like_dom_sf"/>
</dbReference>
<dbReference type="Gene3D" id="3.30.450.20">
    <property type="entry name" value="PAS domain"/>
    <property type="match status" value="1"/>
</dbReference>
<keyword evidence="2" id="KW-1185">Reference proteome</keyword>
<comment type="caution">
    <text evidence="1">The sequence shown here is derived from an EMBL/GenBank/DDBJ whole genome shotgun (WGS) entry which is preliminary data.</text>
</comment>
<organism evidence="1 2">
    <name type="scientific">Desulfosporosinus metallidurans</name>
    <dbReference type="NCBI Taxonomy" id="1888891"/>
    <lineage>
        <taxon>Bacteria</taxon>
        <taxon>Bacillati</taxon>
        <taxon>Bacillota</taxon>
        <taxon>Clostridia</taxon>
        <taxon>Eubacteriales</taxon>
        <taxon>Desulfitobacteriaceae</taxon>
        <taxon>Desulfosporosinus</taxon>
    </lineage>
</organism>
<reference evidence="1 2" key="1">
    <citation type="submission" date="2016-09" db="EMBL/GenBank/DDBJ databases">
        <title>Complete genome of Desulfosporosinus sp. OL.</title>
        <authorList>
            <person name="Mardanov A."/>
            <person name="Beletsky A."/>
            <person name="Panova A."/>
            <person name="Karnachuk O."/>
            <person name="Ravin N."/>
        </authorList>
    </citation>
    <scope>NUCLEOTIDE SEQUENCE [LARGE SCALE GENOMIC DNA]</scope>
    <source>
        <strain evidence="1 2">OL</strain>
    </source>
</reference>
<gene>
    <name evidence="1" type="ORF">DSOL_2863</name>
</gene>
<sequence length="203" mass="22950">MEELLKQKGFSRILFDTIPQLALVLDPMWRVHALNQAARALGECAVRKIQGERCGDVIGCVHHQDDPRGCGFGPSCITCIAKNIALEAIEGMEARHAKGKLEFQTGRVMPVLASASPFEYKHQKYAVIIIEDISLITELQGLIPICASCKKIRDDNGYWNRVENYIEEHSEAEFTHDICPECSKELYSKMQERSNNRNKKMSI</sequence>
<proteinExistence type="predicted"/>
<dbReference type="AlphaFoldDB" id="A0A1Q8QUG8"/>